<evidence type="ECO:0000256" key="15">
    <source>
        <dbReference type="RuleBase" id="RU004016"/>
    </source>
</evidence>
<evidence type="ECO:0000256" key="10">
    <source>
        <dbReference type="ARBA" id="ARBA00022984"/>
    </source>
</evidence>
<dbReference type="PRINTS" id="PR00725">
    <property type="entry name" value="DADACBPTASE1"/>
</dbReference>
<dbReference type="InterPro" id="IPR012907">
    <property type="entry name" value="Peptidase_S11_C"/>
</dbReference>
<dbReference type="PANTHER" id="PTHR21581">
    <property type="entry name" value="D-ALANYL-D-ALANINE CARBOXYPEPTIDASE"/>
    <property type="match status" value="1"/>
</dbReference>
<comment type="caution">
    <text evidence="17">The sequence shown here is derived from an EMBL/GenBank/DDBJ whole genome shotgun (WGS) entry which is preliminary data.</text>
</comment>
<dbReference type="AlphaFoldDB" id="A0A2G6E5H4"/>
<organism evidence="17 18">
    <name type="scientific">candidate division KSB3 bacterium</name>
    <dbReference type="NCBI Taxonomy" id="2044937"/>
    <lineage>
        <taxon>Bacteria</taxon>
        <taxon>candidate division KSB3</taxon>
    </lineage>
</organism>
<gene>
    <name evidence="17" type="ORF">CSB45_08965</name>
</gene>
<evidence type="ECO:0000313" key="18">
    <source>
        <dbReference type="Proteomes" id="UP000229740"/>
    </source>
</evidence>
<dbReference type="InterPro" id="IPR018044">
    <property type="entry name" value="Peptidase_S11"/>
</dbReference>
<dbReference type="GO" id="GO:0009002">
    <property type="term" value="F:serine-type D-Ala-D-Ala carboxypeptidase activity"/>
    <property type="evidence" value="ECO:0007669"/>
    <property type="project" value="UniProtKB-EC"/>
</dbReference>
<comment type="similarity">
    <text evidence="3 15">Belongs to the peptidase S11 family.</text>
</comment>
<evidence type="ECO:0000256" key="7">
    <source>
        <dbReference type="ARBA" id="ARBA00022729"/>
    </source>
</evidence>
<feature type="active site" evidence="13">
    <location>
        <position position="124"/>
    </location>
</feature>
<dbReference type="PROSITE" id="PS51257">
    <property type="entry name" value="PROKAR_LIPOPROTEIN"/>
    <property type="match status" value="1"/>
</dbReference>
<evidence type="ECO:0000256" key="11">
    <source>
        <dbReference type="ARBA" id="ARBA00023316"/>
    </source>
</evidence>
<dbReference type="Pfam" id="PF07943">
    <property type="entry name" value="PBP5_C"/>
    <property type="match status" value="1"/>
</dbReference>
<keyword evidence="7" id="KW-0732">Signal</keyword>
<feature type="active site" description="Proton acceptor" evidence="13">
    <location>
        <position position="67"/>
    </location>
</feature>
<keyword evidence="10" id="KW-0573">Peptidoglycan synthesis</keyword>
<evidence type="ECO:0000256" key="12">
    <source>
        <dbReference type="ARBA" id="ARBA00034000"/>
    </source>
</evidence>
<dbReference type="GO" id="GO:0071555">
    <property type="term" value="P:cell wall organization"/>
    <property type="evidence" value="ECO:0007669"/>
    <property type="project" value="UniProtKB-KW"/>
</dbReference>
<dbReference type="GO" id="GO:0009252">
    <property type="term" value="P:peptidoglycan biosynthetic process"/>
    <property type="evidence" value="ECO:0007669"/>
    <property type="project" value="UniProtKB-UniPathway"/>
</dbReference>
<evidence type="ECO:0000256" key="2">
    <source>
        <dbReference type="ARBA" id="ARBA00004752"/>
    </source>
</evidence>
<evidence type="ECO:0000256" key="5">
    <source>
        <dbReference type="ARBA" id="ARBA00022645"/>
    </source>
</evidence>
<evidence type="ECO:0000256" key="14">
    <source>
        <dbReference type="PIRSR" id="PIRSR618044-2"/>
    </source>
</evidence>
<evidence type="ECO:0000313" key="17">
    <source>
        <dbReference type="EMBL" id="PID57038.1"/>
    </source>
</evidence>
<dbReference type="EMBL" id="PDPS01000029">
    <property type="protein sequence ID" value="PID57038.1"/>
    <property type="molecule type" value="Genomic_DNA"/>
</dbReference>
<dbReference type="GO" id="GO:0006508">
    <property type="term" value="P:proteolysis"/>
    <property type="evidence" value="ECO:0007669"/>
    <property type="project" value="UniProtKB-KW"/>
</dbReference>
<dbReference type="InterPro" id="IPR037167">
    <property type="entry name" value="Peptidase_S11_C_sf"/>
</dbReference>
<comment type="catalytic activity">
    <reaction evidence="12">
        <text>Preferential cleavage: (Ac)2-L-Lys-D-Ala-|-D-Ala. Also transpeptidation of peptidyl-alanyl moieties that are N-acyl substituents of D-alanine.</text>
        <dbReference type="EC" id="3.4.16.4"/>
    </reaction>
</comment>
<evidence type="ECO:0000256" key="9">
    <source>
        <dbReference type="ARBA" id="ARBA00022960"/>
    </source>
</evidence>
<feature type="active site" description="Acyl-ester intermediate" evidence="13">
    <location>
        <position position="64"/>
    </location>
</feature>
<dbReference type="UniPathway" id="UPA00219"/>
<name>A0A2G6E5H4_9BACT</name>
<feature type="domain" description="Peptidase S11 D-Ala-D-Ala carboxypeptidase A C-terminal" evidence="16">
    <location>
        <begin position="283"/>
        <end position="375"/>
    </location>
</feature>
<keyword evidence="9" id="KW-0133">Cell shape</keyword>
<feature type="binding site" evidence="14">
    <location>
        <position position="232"/>
    </location>
    <ligand>
        <name>substrate</name>
    </ligand>
</feature>
<dbReference type="EC" id="3.4.16.4" evidence="4"/>
<dbReference type="Proteomes" id="UP000229740">
    <property type="component" value="Unassembled WGS sequence"/>
</dbReference>
<comment type="pathway">
    <text evidence="2">Cell wall biogenesis; peptidoglycan biosynthesis.</text>
</comment>
<dbReference type="Pfam" id="PF00768">
    <property type="entry name" value="Peptidase_S11"/>
    <property type="match status" value="1"/>
</dbReference>
<evidence type="ECO:0000256" key="6">
    <source>
        <dbReference type="ARBA" id="ARBA00022670"/>
    </source>
</evidence>
<evidence type="ECO:0000259" key="16">
    <source>
        <dbReference type="SMART" id="SM00936"/>
    </source>
</evidence>
<reference evidence="17 18" key="1">
    <citation type="submission" date="2017-10" db="EMBL/GenBank/DDBJ databases">
        <title>Novel microbial diversity and functional potential in the marine mammal oral microbiome.</title>
        <authorList>
            <person name="Dudek N.K."/>
            <person name="Sun C.L."/>
            <person name="Burstein D."/>
            <person name="Kantor R.S."/>
            <person name="Aliaga Goltsman D.S."/>
            <person name="Bik E.M."/>
            <person name="Thomas B.C."/>
            <person name="Banfield J.F."/>
            <person name="Relman D.A."/>
        </authorList>
    </citation>
    <scope>NUCLEOTIDE SEQUENCE [LARGE SCALE GENOMIC DNA]</scope>
    <source>
        <strain evidence="17">DOLZORAL124_49_17</strain>
    </source>
</reference>
<dbReference type="SUPFAM" id="SSF69189">
    <property type="entry name" value="Penicillin-binding protein associated domain"/>
    <property type="match status" value="1"/>
</dbReference>
<keyword evidence="8" id="KW-0378">Hydrolase</keyword>
<dbReference type="GO" id="GO:0008360">
    <property type="term" value="P:regulation of cell shape"/>
    <property type="evidence" value="ECO:0007669"/>
    <property type="project" value="UniProtKB-KW"/>
</dbReference>
<protein>
    <recommendedName>
        <fullName evidence="4">serine-type D-Ala-D-Ala carboxypeptidase</fullName>
        <ecNumber evidence="4">3.4.16.4</ecNumber>
    </recommendedName>
</protein>
<dbReference type="InterPro" id="IPR015956">
    <property type="entry name" value="Peniciliin-bd_prot_C_sf"/>
</dbReference>
<dbReference type="Gene3D" id="2.60.410.10">
    <property type="entry name" value="D-Ala-D-Ala carboxypeptidase, C-terminal domain"/>
    <property type="match status" value="1"/>
</dbReference>
<keyword evidence="5 17" id="KW-0121">Carboxypeptidase</keyword>
<dbReference type="SUPFAM" id="SSF56601">
    <property type="entry name" value="beta-lactamase/transpeptidase-like"/>
    <property type="match status" value="1"/>
</dbReference>
<dbReference type="InterPro" id="IPR012338">
    <property type="entry name" value="Beta-lactam/transpept-like"/>
</dbReference>
<evidence type="ECO:0000256" key="13">
    <source>
        <dbReference type="PIRSR" id="PIRSR618044-1"/>
    </source>
</evidence>
<accession>A0A2G6E5H4</accession>
<proteinExistence type="inferred from homology"/>
<keyword evidence="6" id="KW-0645">Protease</keyword>
<evidence type="ECO:0000256" key="3">
    <source>
        <dbReference type="ARBA" id="ARBA00007164"/>
    </source>
</evidence>
<dbReference type="PANTHER" id="PTHR21581:SF6">
    <property type="entry name" value="TRAFFICKING PROTEIN PARTICLE COMPLEX SUBUNIT 12"/>
    <property type="match status" value="1"/>
</dbReference>
<dbReference type="SMART" id="SM00936">
    <property type="entry name" value="PBP5_C"/>
    <property type="match status" value="1"/>
</dbReference>
<evidence type="ECO:0000256" key="1">
    <source>
        <dbReference type="ARBA" id="ARBA00003217"/>
    </source>
</evidence>
<dbReference type="InterPro" id="IPR001967">
    <property type="entry name" value="Peptidase_S11_N"/>
</dbReference>
<keyword evidence="11" id="KW-0961">Cell wall biogenesis/degradation</keyword>
<sequence length="391" mass="42887">MKRAMIFQRSVLVEIVVIVLILTVGSCSGLAAGASRYKSAVLMSVETGQILFEENAHQDAIPASIVKMMVLLLTLEHVEAGTVSLDDIVTVSAWASKIGGSQVYLAEGEQFRLEELLKAIAISSANDAATAVAEYIGGDVDAFVEMMNARAEELGMNDTVFANEHGLPPGKGQKDNVTSAFDIAILGKELLQFPQILQWSSTVEDTFRNGTFTLTNTNRELLQKFPGADGLKTGFHSHGAGFNVCATAKRDERRLIAVVMGAERKADRYNAAVSLFNRGFNQYKRVVVIRKGFTVGDPLMIRRGKDRTTSLVASEDVVVLVTKNEEQEISQNVNIPLSYMIAPVKQGMRFGEVEVSIGDQVVARVDLVTETDIRKGNPLERMKWWLVNKIF</sequence>
<comment type="function">
    <text evidence="1">Removes C-terminal D-alanyl residues from sugar-peptide cell wall precursors.</text>
</comment>
<evidence type="ECO:0000256" key="8">
    <source>
        <dbReference type="ARBA" id="ARBA00022801"/>
    </source>
</evidence>
<evidence type="ECO:0000256" key="4">
    <source>
        <dbReference type="ARBA" id="ARBA00012448"/>
    </source>
</evidence>
<dbReference type="Gene3D" id="3.40.710.10">
    <property type="entry name" value="DD-peptidase/beta-lactamase superfamily"/>
    <property type="match status" value="1"/>
</dbReference>